<evidence type="ECO:0000313" key="3">
    <source>
        <dbReference type="Proteomes" id="UP000244722"/>
    </source>
</evidence>
<evidence type="ECO:0000256" key="1">
    <source>
        <dbReference type="SAM" id="MobiDB-lite"/>
    </source>
</evidence>
<feature type="region of interest" description="Disordered" evidence="1">
    <location>
        <begin position="138"/>
        <end position="176"/>
    </location>
</feature>
<evidence type="ECO:0000313" key="2">
    <source>
        <dbReference type="EMBL" id="PUU79584.1"/>
    </source>
</evidence>
<dbReference type="EMBL" id="NESQ01000088">
    <property type="protein sequence ID" value="PUU79584.1"/>
    <property type="molecule type" value="Genomic_DNA"/>
</dbReference>
<gene>
    <name evidence="2" type="ORF">B9Z19DRAFT_1125001</name>
</gene>
<keyword evidence="3" id="KW-1185">Reference proteome</keyword>
<dbReference type="AlphaFoldDB" id="A0A2T6ZVW2"/>
<dbReference type="Proteomes" id="UP000244722">
    <property type="component" value="Unassembled WGS sequence"/>
</dbReference>
<proteinExistence type="predicted"/>
<organism evidence="2 3">
    <name type="scientific">Tuber borchii</name>
    <name type="common">White truffle</name>
    <dbReference type="NCBI Taxonomy" id="42251"/>
    <lineage>
        <taxon>Eukaryota</taxon>
        <taxon>Fungi</taxon>
        <taxon>Dikarya</taxon>
        <taxon>Ascomycota</taxon>
        <taxon>Pezizomycotina</taxon>
        <taxon>Pezizomycetes</taxon>
        <taxon>Pezizales</taxon>
        <taxon>Tuberaceae</taxon>
        <taxon>Tuber</taxon>
    </lineage>
</organism>
<name>A0A2T6ZVW2_TUBBO</name>
<protein>
    <submittedName>
        <fullName evidence="2">Uncharacterized protein</fullName>
    </submittedName>
</protein>
<comment type="caution">
    <text evidence="2">The sequence shown here is derived from an EMBL/GenBank/DDBJ whole genome shotgun (WGS) entry which is preliminary data.</text>
</comment>
<reference evidence="2 3" key="1">
    <citation type="submission" date="2017-04" db="EMBL/GenBank/DDBJ databases">
        <title>Draft genome sequence of Tuber borchii Vittad., a whitish edible truffle.</title>
        <authorList>
            <consortium name="DOE Joint Genome Institute"/>
            <person name="Murat C."/>
            <person name="Kuo A."/>
            <person name="Barry K.W."/>
            <person name="Clum A."/>
            <person name="Dockter R.B."/>
            <person name="Fauchery L."/>
            <person name="Iotti M."/>
            <person name="Kohler A."/>
            <person name="Labutti K."/>
            <person name="Lindquist E.A."/>
            <person name="Lipzen A."/>
            <person name="Ohm R.A."/>
            <person name="Wang M."/>
            <person name="Grigoriev I.V."/>
            <person name="Zambonelli A."/>
            <person name="Martin F.M."/>
        </authorList>
    </citation>
    <scope>NUCLEOTIDE SEQUENCE [LARGE SCALE GENOMIC DNA]</scope>
    <source>
        <strain evidence="2 3">Tbo3840</strain>
    </source>
</reference>
<accession>A0A2T6ZVW2</accession>
<sequence>MGSSFKHIVAQKLKGENIDSKASVPQVSPHVASLQMGISSPPQVPFAIAEERRIPGQGWKTRQSVPVSRGGASCYCNGAGTTEAETKADHGSRSVTFFNFVKGPIQTVLRRINPAYSSYILDVDSVPKRLVRTMIRTMGGQSSQSSHGFEKPGPVWQKLLTATKPPGAQGADRSKR</sequence>